<dbReference type="CDD" id="cd05325">
    <property type="entry name" value="carb_red_sniffer_like_SDR_c"/>
    <property type="match status" value="1"/>
</dbReference>
<dbReference type="Gene3D" id="3.40.50.720">
    <property type="entry name" value="NAD(P)-binding Rossmann-like Domain"/>
    <property type="match status" value="1"/>
</dbReference>
<dbReference type="InterPro" id="IPR051468">
    <property type="entry name" value="Fungal_SecMetab_SDRs"/>
</dbReference>
<name>A0A4V5NI20_9PEZI</name>
<keyword evidence="4" id="KW-1185">Reference proteome</keyword>
<dbReference type="SUPFAM" id="SSF51735">
    <property type="entry name" value="NAD(P)-binding Rossmann-fold domains"/>
    <property type="match status" value="1"/>
</dbReference>
<proteinExistence type="inferred from homology"/>
<dbReference type="Pfam" id="PF00106">
    <property type="entry name" value="adh_short"/>
    <property type="match status" value="1"/>
</dbReference>
<dbReference type="GO" id="GO:0016491">
    <property type="term" value="F:oxidoreductase activity"/>
    <property type="evidence" value="ECO:0007669"/>
    <property type="project" value="TreeGrafter"/>
</dbReference>
<dbReference type="AlphaFoldDB" id="A0A4V5NI20"/>
<gene>
    <name evidence="3" type="ORF">B0A55_02058</name>
</gene>
<dbReference type="EMBL" id="NAJQ01000052">
    <property type="protein sequence ID" value="TKA81379.1"/>
    <property type="molecule type" value="Genomic_DNA"/>
</dbReference>
<reference evidence="3 4" key="1">
    <citation type="submission" date="2017-03" db="EMBL/GenBank/DDBJ databases">
        <title>Genomes of endolithic fungi from Antarctica.</title>
        <authorList>
            <person name="Coleine C."/>
            <person name="Masonjones S."/>
            <person name="Stajich J.E."/>
        </authorList>
    </citation>
    <scope>NUCLEOTIDE SEQUENCE [LARGE SCALE GENOMIC DNA]</scope>
    <source>
        <strain evidence="3 4">CCFEE 5184</strain>
    </source>
</reference>
<comment type="caution">
    <text evidence="3">The sequence shown here is derived from an EMBL/GenBank/DDBJ whole genome shotgun (WGS) entry which is preliminary data.</text>
</comment>
<accession>A0A4V5NI20</accession>
<dbReference type="Proteomes" id="UP000309340">
    <property type="component" value="Unassembled WGS sequence"/>
</dbReference>
<dbReference type="OrthoDB" id="7289984at2759"/>
<evidence type="ECO:0000313" key="4">
    <source>
        <dbReference type="Proteomes" id="UP000309340"/>
    </source>
</evidence>
<sequence>MSYVVTGASRGIGLELIKQLLDLPASQVTKVFALTRSTPPAALQTLLDKHADRAEHITASVNDTQSVQQAAQAVEAKLEGKGLDVLINNAGIFGAVSTNGATSIPPEELARVLDVNVVGPHRMMSAFLPLLEAGKQKKVINITSTLGSLALSEHYTFAPVPPYKVSKTALNMLNKQYALEYKGRGFTFLAVSPGWLKTDLGGPHADLDVDVGVAEVIRITLEATPEQNGQALNIRVPGMEERYDGKVVPW</sequence>
<protein>
    <submittedName>
        <fullName evidence="3">Uncharacterized protein</fullName>
    </submittedName>
</protein>
<dbReference type="GO" id="GO:0005737">
    <property type="term" value="C:cytoplasm"/>
    <property type="evidence" value="ECO:0007669"/>
    <property type="project" value="TreeGrafter"/>
</dbReference>
<organism evidence="3 4">
    <name type="scientific">Friedmanniomyces simplex</name>
    <dbReference type="NCBI Taxonomy" id="329884"/>
    <lineage>
        <taxon>Eukaryota</taxon>
        <taxon>Fungi</taxon>
        <taxon>Dikarya</taxon>
        <taxon>Ascomycota</taxon>
        <taxon>Pezizomycotina</taxon>
        <taxon>Dothideomycetes</taxon>
        <taxon>Dothideomycetidae</taxon>
        <taxon>Mycosphaerellales</taxon>
        <taxon>Teratosphaeriaceae</taxon>
        <taxon>Friedmanniomyces</taxon>
    </lineage>
</organism>
<comment type="similarity">
    <text evidence="1 2">Belongs to the short-chain dehydrogenases/reductases (SDR) family.</text>
</comment>
<dbReference type="PRINTS" id="PR00080">
    <property type="entry name" value="SDRFAMILY"/>
</dbReference>
<evidence type="ECO:0000313" key="3">
    <source>
        <dbReference type="EMBL" id="TKA81379.1"/>
    </source>
</evidence>
<dbReference type="PRINTS" id="PR00081">
    <property type="entry name" value="GDHRDH"/>
</dbReference>
<evidence type="ECO:0000256" key="2">
    <source>
        <dbReference type="RuleBase" id="RU000363"/>
    </source>
</evidence>
<dbReference type="InterPro" id="IPR036291">
    <property type="entry name" value="NAD(P)-bd_dom_sf"/>
</dbReference>
<evidence type="ECO:0000256" key="1">
    <source>
        <dbReference type="ARBA" id="ARBA00006484"/>
    </source>
</evidence>
<dbReference type="PANTHER" id="PTHR43544:SF36">
    <property type="entry name" value="CHAIN OXIDOREDUCTASE (CSGA), PUTATIVE (AFU_ORTHOLOGUE AFUA_4G00910)-RELATED"/>
    <property type="match status" value="1"/>
</dbReference>
<dbReference type="PANTHER" id="PTHR43544">
    <property type="entry name" value="SHORT-CHAIN DEHYDROGENASE/REDUCTASE"/>
    <property type="match status" value="1"/>
</dbReference>
<dbReference type="InterPro" id="IPR002347">
    <property type="entry name" value="SDR_fam"/>
</dbReference>